<dbReference type="RefSeq" id="WP_011998129.1">
    <property type="nucleotide sequence ID" value="NC_009776.1"/>
</dbReference>
<dbReference type="Proteomes" id="UP000000262">
    <property type="component" value="Chromosome"/>
</dbReference>
<dbReference type="OrthoDB" id="386745at2157"/>
<gene>
    <name evidence="2" type="ordered locus">Igni_0093</name>
</gene>
<dbReference type="HOGENOM" id="CLU_1280782_0_0_2"/>
<dbReference type="EMBL" id="CP000816">
    <property type="protein sequence ID" value="ABU81277.1"/>
    <property type="molecule type" value="Genomic_DNA"/>
</dbReference>
<evidence type="ECO:0000313" key="2">
    <source>
        <dbReference type="EMBL" id="ABU81277.1"/>
    </source>
</evidence>
<feature type="transmembrane region" description="Helical" evidence="1">
    <location>
        <begin position="161"/>
        <end position="182"/>
    </location>
</feature>
<name>A8A8M5_IGNH4</name>
<accession>A8A8M5</accession>
<organism evidence="2 3">
    <name type="scientific">Ignicoccus hospitalis (strain KIN4/I / DSM 18386 / JCM 14125)</name>
    <dbReference type="NCBI Taxonomy" id="453591"/>
    <lineage>
        <taxon>Archaea</taxon>
        <taxon>Thermoproteota</taxon>
        <taxon>Thermoprotei</taxon>
        <taxon>Desulfurococcales</taxon>
        <taxon>Desulfurococcaceae</taxon>
        <taxon>Ignicoccus</taxon>
    </lineage>
</organism>
<protein>
    <recommendedName>
        <fullName evidence="4">ABC-2 type transporter</fullName>
    </recommendedName>
</protein>
<evidence type="ECO:0000256" key="1">
    <source>
        <dbReference type="SAM" id="Phobius"/>
    </source>
</evidence>
<evidence type="ECO:0008006" key="4">
    <source>
        <dbReference type="Google" id="ProtNLM"/>
    </source>
</evidence>
<feature type="transmembrane region" description="Helical" evidence="1">
    <location>
        <begin position="194"/>
        <end position="213"/>
    </location>
</feature>
<keyword evidence="1" id="KW-0812">Transmembrane</keyword>
<dbReference type="STRING" id="453591.Igni_0093"/>
<keyword evidence="1" id="KW-1133">Transmembrane helix</keyword>
<feature type="transmembrane region" description="Helical" evidence="1">
    <location>
        <begin position="133"/>
        <end position="154"/>
    </location>
</feature>
<dbReference type="GeneID" id="5562255"/>
<dbReference type="eggNOG" id="arCOG01328">
    <property type="taxonomic scope" value="Archaea"/>
</dbReference>
<feature type="transmembrane region" description="Helical" evidence="1">
    <location>
        <begin position="103"/>
        <end position="121"/>
    </location>
</feature>
<keyword evidence="1" id="KW-0472">Membrane</keyword>
<feature type="transmembrane region" description="Helical" evidence="1">
    <location>
        <begin position="53"/>
        <end position="74"/>
    </location>
</feature>
<reference evidence="2 3" key="1">
    <citation type="journal article" date="2008" name="Genome Biol.">
        <title>A genomic analysis of the archaeal system Ignicoccus hospitalis-Nanoarchaeum equitans.</title>
        <authorList>
            <person name="Podar M."/>
            <person name="Anderson I."/>
            <person name="Makarova K.S."/>
            <person name="Elkins J.G."/>
            <person name="Ivanova N."/>
            <person name="Wall M.A."/>
            <person name="Lykidis A."/>
            <person name="Mavromatis K."/>
            <person name="Sun H."/>
            <person name="Hudson M.E."/>
            <person name="Chen W."/>
            <person name="Deciu C."/>
            <person name="Hutchison D."/>
            <person name="Eads J.R."/>
            <person name="Anderson A."/>
            <person name="Fernandes F."/>
            <person name="Szeto E."/>
            <person name="Lapidus A."/>
            <person name="Kyrpides N.C."/>
            <person name="Saier M.H.Jr."/>
            <person name="Richardson P.M."/>
            <person name="Rachel R."/>
            <person name="Huber H."/>
            <person name="Eisen J.A."/>
            <person name="Koonin E.V."/>
            <person name="Keller M."/>
            <person name="Stetter K.O."/>
        </authorList>
    </citation>
    <scope>NUCLEOTIDE SEQUENCE [LARGE SCALE GENOMIC DNA]</scope>
    <source>
        <strain evidence="3">KIN4/I / DSM 18386 / JCM 14125</strain>
    </source>
</reference>
<dbReference type="KEGG" id="iho:Igni_0093"/>
<sequence>MFTTLVVKDIKEEMRKKHELVALLSLTAALALPTSYAISGPGSVRPYDAPFLVVIAQQAVSLIITTVLGFVLVLREAERGTIYALKLAPVPPELTVASKITSLFLFLLPFNLVFTILTSFFSSEVFLTQGYLVYLLSLSLYMASLGALVSFMIIYTDAGTLLSSVALAALSAPFLFSTLPQAVDALRGSPNAPFLMSSITFALVSTLLGKFLVEI</sequence>
<proteinExistence type="predicted"/>
<dbReference type="AlphaFoldDB" id="A8A8M5"/>
<evidence type="ECO:0000313" key="3">
    <source>
        <dbReference type="Proteomes" id="UP000000262"/>
    </source>
</evidence>
<keyword evidence="3" id="KW-1185">Reference proteome</keyword>